<comment type="caution">
    <text evidence="1">The sequence shown here is derived from an EMBL/GenBank/DDBJ whole genome shotgun (WGS) entry which is preliminary data.</text>
</comment>
<dbReference type="Proteomes" id="UP001501570">
    <property type="component" value="Unassembled WGS sequence"/>
</dbReference>
<gene>
    <name evidence="1" type="ORF">GCM10023322_63820</name>
</gene>
<reference evidence="2" key="1">
    <citation type="journal article" date="2019" name="Int. J. Syst. Evol. Microbiol.">
        <title>The Global Catalogue of Microorganisms (GCM) 10K type strain sequencing project: providing services to taxonomists for standard genome sequencing and annotation.</title>
        <authorList>
            <consortium name="The Broad Institute Genomics Platform"/>
            <consortium name="The Broad Institute Genome Sequencing Center for Infectious Disease"/>
            <person name="Wu L."/>
            <person name="Ma J."/>
        </authorList>
    </citation>
    <scope>NUCLEOTIDE SEQUENCE [LARGE SCALE GENOMIC DNA]</scope>
    <source>
        <strain evidence="2">JCM 18304</strain>
    </source>
</reference>
<accession>A0ABP9SHP0</accession>
<evidence type="ECO:0000313" key="2">
    <source>
        <dbReference type="Proteomes" id="UP001501570"/>
    </source>
</evidence>
<evidence type="ECO:0000313" key="1">
    <source>
        <dbReference type="EMBL" id="GAA5195960.1"/>
    </source>
</evidence>
<name>A0ABP9SHP0_9ACTN</name>
<sequence length="142" mass="15595">MFLARLMLRSGRRIELTEAHLSMTYGGLLEGYPNAGLNGRIVDRLARRAASVLPGAPVHVIDPPRTRRDGEQPVRPSFGPVELLPAVTVIGRFSSSAIDRNLYCSKLVIAWFQEDAALPTADRAAAGLAEVDWERWAEDGEL</sequence>
<keyword evidence="2" id="KW-1185">Reference proteome</keyword>
<protein>
    <submittedName>
        <fullName evidence="1">Uncharacterized protein</fullName>
    </submittedName>
</protein>
<dbReference type="EMBL" id="BAABJQ010000025">
    <property type="protein sequence ID" value="GAA5195960.1"/>
    <property type="molecule type" value="Genomic_DNA"/>
</dbReference>
<proteinExistence type="predicted"/>
<organism evidence="1 2">
    <name type="scientific">Rugosimonospora acidiphila</name>
    <dbReference type="NCBI Taxonomy" id="556531"/>
    <lineage>
        <taxon>Bacteria</taxon>
        <taxon>Bacillati</taxon>
        <taxon>Actinomycetota</taxon>
        <taxon>Actinomycetes</taxon>
        <taxon>Micromonosporales</taxon>
        <taxon>Micromonosporaceae</taxon>
        <taxon>Rugosimonospora</taxon>
    </lineage>
</organism>
<dbReference type="RefSeq" id="WP_345635914.1">
    <property type="nucleotide sequence ID" value="NZ_BAABJQ010000025.1"/>
</dbReference>